<sequence>MIVNGEEMNVDSGITVEELLQKLKFNENRVVVEVDLTIIGKKDYSIKKLDANSKVEIIQFVGGG</sequence>
<evidence type="ECO:0000313" key="1">
    <source>
        <dbReference type="EMBL" id="KGM97539.1"/>
    </source>
</evidence>
<dbReference type="CDD" id="cd00565">
    <property type="entry name" value="Ubl_ThiS"/>
    <property type="match status" value="1"/>
</dbReference>
<accession>A0A0A0I7V6</accession>
<gene>
    <name evidence="1" type="ORF">Z968_03195</name>
</gene>
<dbReference type="EMBL" id="JENJ01000009">
    <property type="protein sequence ID" value="KGM97539.1"/>
    <property type="molecule type" value="Genomic_DNA"/>
</dbReference>
<dbReference type="PANTHER" id="PTHR34472:SF1">
    <property type="entry name" value="SULFUR CARRIER PROTEIN THIS"/>
    <property type="match status" value="1"/>
</dbReference>
<dbReference type="Gene3D" id="3.10.20.30">
    <property type="match status" value="1"/>
</dbReference>
<name>A0A0A0I7V6_CLONO</name>
<dbReference type="Pfam" id="PF02597">
    <property type="entry name" value="ThiS"/>
    <property type="match status" value="1"/>
</dbReference>
<comment type="caution">
    <text evidence="1">The sequence shown here is derived from an EMBL/GenBank/DDBJ whole genome shotgun (WGS) entry which is preliminary data.</text>
</comment>
<dbReference type="SUPFAM" id="SSF54285">
    <property type="entry name" value="MoaD/ThiS"/>
    <property type="match status" value="1"/>
</dbReference>
<dbReference type="RefSeq" id="WP_039253182.1">
    <property type="nucleotide sequence ID" value="NZ_JENJ01000009.1"/>
</dbReference>
<dbReference type="NCBIfam" id="TIGR01683">
    <property type="entry name" value="thiS"/>
    <property type="match status" value="1"/>
</dbReference>
<proteinExistence type="predicted"/>
<organism evidence="1 2">
    <name type="scientific">Clostridium novyi A str. 4552</name>
    <dbReference type="NCBI Taxonomy" id="1444289"/>
    <lineage>
        <taxon>Bacteria</taxon>
        <taxon>Bacillati</taxon>
        <taxon>Bacillota</taxon>
        <taxon>Clostridia</taxon>
        <taxon>Eubacteriales</taxon>
        <taxon>Clostridiaceae</taxon>
        <taxon>Clostridium</taxon>
    </lineage>
</organism>
<dbReference type="Proteomes" id="UP000030012">
    <property type="component" value="Unassembled WGS sequence"/>
</dbReference>
<evidence type="ECO:0000313" key="2">
    <source>
        <dbReference type="Proteomes" id="UP000030012"/>
    </source>
</evidence>
<reference evidence="1 2" key="1">
    <citation type="submission" date="2014-01" db="EMBL/GenBank/DDBJ databases">
        <title>Plasmidome dynamics in the species complex Clostridium novyi sensu lato converts strains of independent lineages into distinctly different pathogens.</title>
        <authorList>
            <person name="Skarin H."/>
            <person name="Segerman B."/>
        </authorList>
    </citation>
    <scope>NUCLEOTIDE SEQUENCE [LARGE SCALE GENOMIC DNA]</scope>
    <source>
        <strain evidence="1 2">4552</strain>
    </source>
</reference>
<dbReference type="InterPro" id="IPR012675">
    <property type="entry name" value="Beta-grasp_dom_sf"/>
</dbReference>
<protein>
    <submittedName>
        <fullName evidence="1">Thiamine biosynthesis protein ThiS</fullName>
    </submittedName>
</protein>
<dbReference type="InterPro" id="IPR016155">
    <property type="entry name" value="Mopterin_synth/thiamin_S_b"/>
</dbReference>
<dbReference type="OrthoDB" id="9798559at2"/>
<dbReference type="InterPro" id="IPR010035">
    <property type="entry name" value="Thi_S"/>
</dbReference>
<dbReference type="AlphaFoldDB" id="A0A0A0I7V6"/>
<dbReference type="PANTHER" id="PTHR34472">
    <property type="entry name" value="SULFUR CARRIER PROTEIN THIS"/>
    <property type="match status" value="1"/>
</dbReference>
<dbReference type="InterPro" id="IPR003749">
    <property type="entry name" value="ThiS/MoaD-like"/>
</dbReference>